<dbReference type="InterPro" id="IPR036322">
    <property type="entry name" value="WD40_repeat_dom_sf"/>
</dbReference>
<dbReference type="Pfam" id="PF14516">
    <property type="entry name" value="AAA_35"/>
    <property type="match status" value="1"/>
</dbReference>
<keyword evidence="4" id="KW-0812">Transmembrane</keyword>
<dbReference type="Pfam" id="PF08662">
    <property type="entry name" value="eIF2A"/>
    <property type="match status" value="1"/>
</dbReference>
<dbReference type="InterPro" id="IPR001680">
    <property type="entry name" value="WD40_rpt"/>
</dbReference>
<dbReference type="SUPFAM" id="SSF52540">
    <property type="entry name" value="P-loop containing nucleoside triphosphate hydrolases"/>
    <property type="match status" value="1"/>
</dbReference>
<evidence type="ECO:0000313" key="7">
    <source>
        <dbReference type="Proteomes" id="UP000269154"/>
    </source>
</evidence>
<feature type="repeat" description="WD" evidence="3">
    <location>
        <begin position="793"/>
        <end position="824"/>
    </location>
</feature>
<gene>
    <name evidence="6" type="ORF">D5R40_02755</name>
</gene>
<dbReference type="InterPro" id="IPR027417">
    <property type="entry name" value="P-loop_NTPase"/>
</dbReference>
<dbReference type="PROSITE" id="PS50082">
    <property type="entry name" value="WD_REPEATS_2"/>
    <property type="match status" value="5"/>
</dbReference>
<protein>
    <recommendedName>
        <fullName evidence="5">Translation initiation factor beta propellor-like domain-containing protein</fullName>
    </recommendedName>
</protein>
<feature type="domain" description="Translation initiation factor beta propellor-like" evidence="5">
    <location>
        <begin position="703"/>
        <end position="826"/>
    </location>
</feature>
<keyword evidence="4" id="KW-1133">Transmembrane helix</keyword>
<dbReference type="Gene3D" id="3.40.50.300">
    <property type="entry name" value="P-loop containing nucleotide triphosphate hydrolases"/>
    <property type="match status" value="1"/>
</dbReference>
<keyword evidence="4" id="KW-0472">Membrane</keyword>
<dbReference type="CDD" id="cd00200">
    <property type="entry name" value="WD40"/>
    <property type="match status" value="1"/>
</dbReference>
<accession>A0A3N6NV78</accession>
<organism evidence="6 7">
    <name type="scientific">Okeania hirsuta</name>
    <dbReference type="NCBI Taxonomy" id="1458930"/>
    <lineage>
        <taxon>Bacteria</taxon>
        <taxon>Bacillati</taxon>
        <taxon>Cyanobacteriota</taxon>
        <taxon>Cyanophyceae</taxon>
        <taxon>Oscillatoriophycideae</taxon>
        <taxon>Oscillatoriales</taxon>
        <taxon>Microcoleaceae</taxon>
        <taxon>Okeania</taxon>
    </lineage>
</organism>
<feature type="repeat" description="WD" evidence="3">
    <location>
        <begin position="575"/>
        <end position="609"/>
    </location>
</feature>
<dbReference type="SMART" id="SM00320">
    <property type="entry name" value="WD40"/>
    <property type="match status" value="7"/>
</dbReference>
<feature type="repeat" description="WD" evidence="3">
    <location>
        <begin position="657"/>
        <end position="698"/>
    </location>
</feature>
<comment type="caution">
    <text evidence="6">The sequence shown here is derived from an EMBL/GenBank/DDBJ whole genome shotgun (WGS) entry which is preliminary data.</text>
</comment>
<evidence type="ECO:0000256" key="4">
    <source>
        <dbReference type="SAM" id="Phobius"/>
    </source>
</evidence>
<dbReference type="OrthoDB" id="580957at2"/>
<sequence>MNNSTQKSYYQVGGCLPRNSPNYVKRQADEDLYKNLKISEFCYVLNSRQMGKSSLQVRTIKRLQQEGISCVAIDISEIGNRGVTPEQWYAGILRILENNFNLSEYVNIRTWWRERNYLAPVQRLSEFIETILLTKIQNNIVIFIDEIDSILALDFPVDDFFGFIRSCYNKRANNQEYNRLTFALLGVSTPQDLCQDKNSTPFNIGIAIELTGFKFDEALSLVDGLVEICQQPEEVLKEILSWTNGQPFLTQKVCKIIIENGVFIVNPKIELEEMIKSQIIHNWETKDIPEHLKTIRERLFRKDQRIVRRLGLYKQILQNDLAGIVADDSPEQMELRLSGLVVRRDNKLTVANSIYATIFHEEMINEELEKLPPYSTQIKAWLHSNCEDKSYLLQGEDLQYALIWAAGKSLRNQDFQFLTTSQRLVLDAQIEALESTKIETKKAQAEVAKAQQKAKRWISIGSAILGTSLVLSIGFSLLAYQRFRLAQSSREIEQTGTDALLLAMFKKSTTNQALLEALPKAISAGQRLKDLVNNNIPLAEYPATRPILALQMILDKLDEQKQFEDSFLQKRKIILQGHQGAVTSVKFRPNQDILASAGVDGKVIIWNFEGEKITEWQTEQKSVNSLIFHPNGEYLATAGSDGTVKIWNLLGKKLYVLEISQTEVNSISFSVDGKYLATSGIDIPVQIWNVSSSPITILSDSILNDNGLIRAVSFSPNGKFLATLDGKSTIRLWNISENQFKTLDVQAISMNFSISQPQLLLTATSNGVVELWQLSTGKLMNNFQSLHLDTKLVSFSPDGELIATVGIDSIVRLWNLSGRQISQFEFMENVISISFSSDSKKIAVAGSNGKVWLRSVENLDELLSKGCRFLVGKPNYFMRVVEFCQS</sequence>
<dbReference type="PROSITE" id="PS50294">
    <property type="entry name" value="WD_REPEATS_REGION"/>
    <property type="match status" value="4"/>
</dbReference>
<dbReference type="InterPro" id="IPR019775">
    <property type="entry name" value="WD40_repeat_CS"/>
</dbReference>
<proteinExistence type="predicted"/>
<dbReference type="Pfam" id="PF00400">
    <property type="entry name" value="WD40"/>
    <property type="match status" value="3"/>
</dbReference>
<reference evidence="6 7" key="1">
    <citation type="journal article" date="2018" name="ACS Chem. Biol.">
        <title>Ketoreductase domain dysfunction expands chemodiversity: malyngamide biosynthesis in the cyanobacterium Okeania hirsuta.</title>
        <authorList>
            <person name="Moss N.A."/>
            <person name="Leao T."/>
            <person name="Rankin M."/>
            <person name="McCullough T.M."/>
            <person name="Qu P."/>
            <person name="Korobeynikov A."/>
            <person name="Smith J.L."/>
            <person name="Gerwick L."/>
            <person name="Gerwick W.H."/>
        </authorList>
    </citation>
    <scope>NUCLEOTIDE SEQUENCE [LARGE SCALE GENOMIC DNA]</scope>
    <source>
        <strain evidence="6 7">PAB10Feb10-1</strain>
    </source>
</reference>
<evidence type="ECO:0000259" key="5">
    <source>
        <dbReference type="Pfam" id="PF08662"/>
    </source>
</evidence>
<feature type="transmembrane region" description="Helical" evidence="4">
    <location>
        <begin position="457"/>
        <end position="480"/>
    </location>
</feature>
<evidence type="ECO:0000256" key="1">
    <source>
        <dbReference type="ARBA" id="ARBA00022574"/>
    </source>
</evidence>
<dbReference type="Gene3D" id="2.130.10.10">
    <property type="entry name" value="YVTN repeat-like/Quinoprotein amine dehydrogenase"/>
    <property type="match status" value="2"/>
</dbReference>
<keyword evidence="2" id="KW-0677">Repeat</keyword>
<dbReference type="InterPro" id="IPR015943">
    <property type="entry name" value="WD40/YVTN_repeat-like_dom_sf"/>
</dbReference>
<dbReference type="PANTHER" id="PTHR22847">
    <property type="entry name" value="WD40 REPEAT PROTEIN"/>
    <property type="match status" value="1"/>
</dbReference>
<evidence type="ECO:0000313" key="6">
    <source>
        <dbReference type="EMBL" id="RQH55376.1"/>
    </source>
</evidence>
<evidence type="ECO:0000256" key="2">
    <source>
        <dbReference type="ARBA" id="ARBA00022737"/>
    </source>
</evidence>
<dbReference type="Proteomes" id="UP000269154">
    <property type="component" value="Unassembled WGS sequence"/>
</dbReference>
<name>A0A3N6NV78_9CYAN</name>
<dbReference type="AlphaFoldDB" id="A0A3N6NV78"/>
<dbReference type="PROSITE" id="PS00678">
    <property type="entry name" value="WD_REPEATS_1"/>
    <property type="match status" value="3"/>
</dbReference>
<dbReference type="EMBL" id="RCBY01000008">
    <property type="protein sequence ID" value="RQH55376.1"/>
    <property type="molecule type" value="Genomic_DNA"/>
</dbReference>
<dbReference type="PANTHER" id="PTHR22847:SF637">
    <property type="entry name" value="WD REPEAT DOMAIN 5B"/>
    <property type="match status" value="1"/>
</dbReference>
<dbReference type="InterPro" id="IPR013979">
    <property type="entry name" value="TIF_beta_prop-like"/>
</dbReference>
<feature type="repeat" description="WD" evidence="3">
    <location>
        <begin position="616"/>
        <end position="649"/>
    </location>
</feature>
<keyword evidence="1 3" id="KW-0853">WD repeat</keyword>
<feature type="repeat" description="WD" evidence="3">
    <location>
        <begin position="702"/>
        <end position="743"/>
    </location>
</feature>
<keyword evidence="7" id="KW-1185">Reference proteome</keyword>
<dbReference type="SUPFAM" id="SSF50978">
    <property type="entry name" value="WD40 repeat-like"/>
    <property type="match status" value="1"/>
</dbReference>
<evidence type="ECO:0000256" key="3">
    <source>
        <dbReference type="PROSITE-ProRule" id="PRU00221"/>
    </source>
</evidence>